<gene>
    <name evidence="1" type="ORF">PanWU01x14_181150</name>
</gene>
<evidence type="ECO:0000313" key="1">
    <source>
        <dbReference type="EMBL" id="PON56422.1"/>
    </source>
</evidence>
<proteinExistence type="predicted"/>
<organism evidence="1 2">
    <name type="scientific">Parasponia andersonii</name>
    <name type="common">Sponia andersonii</name>
    <dbReference type="NCBI Taxonomy" id="3476"/>
    <lineage>
        <taxon>Eukaryota</taxon>
        <taxon>Viridiplantae</taxon>
        <taxon>Streptophyta</taxon>
        <taxon>Embryophyta</taxon>
        <taxon>Tracheophyta</taxon>
        <taxon>Spermatophyta</taxon>
        <taxon>Magnoliopsida</taxon>
        <taxon>eudicotyledons</taxon>
        <taxon>Gunneridae</taxon>
        <taxon>Pentapetalae</taxon>
        <taxon>rosids</taxon>
        <taxon>fabids</taxon>
        <taxon>Rosales</taxon>
        <taxon>Cannabaceae</taxon>
        <taxon>Parasponia</taxon>
    </lineage>
</organism>
<accession>A0A2P5C5Q9</accession>
<dbReference type="OrthoDB" id="4062651at2759"/>
<dbReference type="Proteomes" id="UP000237105">
    <property type="component" value="Unassembled WGS sequence"/>
</dbReference>
<evidence type="ECO:0000313" key="2">
    <source>
        <dbReference type="Proteomes" id="UP000237105"/>
    </source>
</evidence>
<name>A0A2P5C5Q9_PARAD</name>
<keyword evidence="2" id="KW-1185">Reference proteome</keyword>
<protein>
    <submittedName>
        <fullName evidence="1">Uncharacterized protein</fullName>
    </submittedName>
</protein>
<dbReference type="EMBL" id="JXTB01000171">
    <property type="protein sequence ID" value="PON56422.1"/>
    <property type="molecule type" value="Genomic_DNA"/>
</dbReference>
<comment type="caution">
    <text evidence="1">The sequence shown here is derived from an EMBL/GenBank/DDBJ whole genome shotgun (WGS) entry which is preliminary data.</text>
</comment>
<reference evidence="2" key="1">
    <citation type="submission" date="2016-06" db="EMBL/GenBank/DDBJ databases">
        <title>Parallel loss of symbiosis genes in relatives of nitrogen-fixing non-legume Parasponia.</title>
        <authorList>
            <person name="Van Velzen R."/>
            <person name="Holmer R."/>
            <person name="Bu F."/>
            <person name="Rutten L."/>
            <person name="Van Zeijl A."/>
            <person name="Liu W."/>
            <person name="Santuari L."/>
            <person name="Cao Q."/>
            <person name="Sharma T."/>
            <person name="Shen D."/>
            <person name="Roswanjaya Y."/>
            <person name="Wardhani T."/>
            <person name="Kalhor M.S."/>
            <person name="Jansen J."/>
            <person name="Van den Hoogen J."/>
            <person name="Gungor B."/>
            <person name="Hartog M."/>
            <person name="Hontelez J."/>
            <person name="Verver J."/>
            <person name="Yang W.-C."/>
            <person name="Schijlen E."/>
            <person name="Repin R."/>
            <person name="Schilthuizen M."/>
            <person name="Schranz E."/>
            <person name="Heidstra R."/>
            <person name="Miyata K."/>
            <person name="Fedorova E."/>
            <person name="Kohlen W."/>
            <person name="Bisseling T."/>
            <person name="Smit S."/>
            <person name="Geurts R."/>
        </authorList>
    </citation>
    <scope>NUCLEOTIDE SEQUENCE [LARGE SCALE GENOMIC DNA]</scope>
    <source>
        <strain evidence="2">cv. WU1-14</strain>
    </source>
</reference>
<sequence>MNCRQTIIPSYLKSYEIHFDPTNDTKHGRYAFVVDQAWFEGRSRDFAVVPYMDYVPVTINWDLLDYNDITINTTSYSGPRNFQCHSTAAKSSINGRWLKCRCSNAYREIHCTCARPA</sequence>
<dbReference type="AlphaFoldDB" id="A0A2P5C5Q9"/>